<dbReference type="SMART" id="SM00583">
    <property type="entry name" value="SPK"/>
    <property type="match status" value="1"/>
</dbReference>
<feature type="compositionally biased region" description="Polar residues" evidence="1">
    <location>
        <begin position="147"/>
        <end position="164"/>
    </location>
</feature>
<dbReference type="PANTHER" id="PTHR23362:SF0">
    <property type="entry name" value="CALPONIN-HOMOLOGY (CH) DOMAIN-CONTAINING PROTEIN-RELATED"/>
    <property type="match status" value="1"/>
</dbReference>
<feature type="region of interest" description="Disordered" evidence="1">
    <location>
        <begin position="147"/>
        <end position="219"/>
    </location>
</feature>
<evidence type="ECO:0000313" key="3">
    <source>
        <dbReference type="EMBL" id="PIC13422.1"/>
    </source>
</evidence>
<dbReference type="AlphaFoldDB" id="A0A2G5SEQ3"/>
<dbReference type="Pfam" id="PF04435">
    <property type="entry name" value="SPK"/>
    <property type="match status" value="1"/>
</dbReference>
<protein>
    <recommendedName>
        <fullName evidence="2">SPK domain-containing protein</fullName>
    </recommendedName>
</protein>
<dbReference type="EMBL" id="PDUG01000013">
    <property type="protein sequence ID" value="PIC13422.1"/>
    <property type="molecule type" value="Genomic_DNA"/>
</dbReference>
<evidence type="ECO:0000313" key="4">
    <source>
        <dbReference type="Proteomes" id="UP000230233"/>
    </source>
</evidence>
<organism evidence="3 4">
    <name type="scientific">Caenorhabditis nigoni</name>
    <dbReference type="NCBI Taxonomy" id="1611254"/>
    <lineage>
        <taxon>Eukaryota</taxon>
        <taxon>Metazoa</taxon>
        <taxon>Ecdysozoa</taxon>
        <taxon>Nematoda</taxon>
        <taxon>Chromadorea</taxon>
        <taxon>Rhabditida</taxon>
        <taxon>Rhabditina</taxon>
        <taxon>Rhabditomorpha</taxon>
        <taxon>Rhabditoidea</taxon>
        <taxon>Rhabditidae</taxon>
        <taxon>Peloderinae</taxon>
        <taxon>Caenorhabditis</taxon>
    </lineage>
</organism>
<name>A0A2G5SEQ3_9PELO</name>
<comment type="caution">
    <text evidence="3">The sequence shown here is derived from an EMBL/GenBank/DDBJ whole genome shotgun (WGS) entry which is preliminary data.</text>
</comment>
<evidence type="ECO:0000259" key="2">
    <source>
        <dbReference type="SMART" id="SM00583"/>
    </source>
</evidence>
<gene>
    <name evidence="3" type="ORF">B9Z55_027799</name>
</gene>
<dbReference type="Proteomes" id="UP000230233">
    <property type="component" value="Unassembled WGS sequence"/>
</dbReference>
<feature type="compositionally biased region" description="Basic and acidic residues" evidence="1">
    <location>
        <begin position="205"/>
        <end position="214"/>
    </location>
</feature>
<dbReference type="PANTHER" id="PTHR23362">
    <property type="entry name" value="L-PLASTIN-RELATED"/>
    <property type="match status" value="1"/>
</dbReference>
<sequence>MAPPFTRNDECEKAIRFIFNNIQNYTKPESLTKWSELARKEVGYDKGADSFRCIMWYRMKRIEDLKGFSLMEKVQLAFIFSKPVNATFVKKLKDENCIVLLNDAGKIRYFESENGDKILQSDHDERNKHFKGKPYDDRTKIYHIQVGSSENVQNSEDSTANNQKQETDDLDDGEYPEFMVPAENQPPNHHKKRPSEPSQGNPKRLKIDKPKEPEMANPPEVNDVEMRSVEVEAAQEVEQKPEDLNILKPAVKESLKIQNQDTQTRDVKIEEFLEEIEQEPKVWIPEEKTEMPPPATISLLKLAEQIETFAFNIYLNESFQQKTLRAVRLFKTNDQKIPIEEFNLLFNGMLAGLKRERIQNSNKNSIQLIRLFKQLQRTLIRPLGEDLMAEALGILDDEIQNLGDSEDEVPLKIIQIKIDGLMTLITSAWANLDQ</sequence>
<dbReference type="InterPro" id="IPR006570">
    <property type="entry name" value="SPK_dom"/>
</dbReference>
<dbReference type="InterPro" id="IPR053315">
    <property type="entry name" value="Peptidase_C14A"/>
</dbReference>
<proteinExistence type="predicted"/>
<keyword evidence="4" id="KW-1185">Reference proteome</keyword>
<accession>A0A2G5SEQ3</accession>
<evidence type="ECO:0000256" key="1">
    <source>
        <dbReference type="SAM" id="MobiDB-lite"/>
    </source>
</evidence>
<feature type="domain" description="SPK" evidence="2">
    <location>
        <begin position="10"/>
        <end position="121"/>
    </location>
</feature>
<reference evidence="4" key="1">
    <citation type="submission" date="2017-10" db="EMBL/GenBank/DDBJ databases">
        <title>Rapid genome shrinkage in a self-fertile nematode reveals novel sperm competition proteins.</title>
        <authorList>
            <person name="Yin D."/>
            <person name="Schwarz E.M."/>
            <person name="Thomas C.G."/>
            <person name="Felde R.L."/>
            <person name="Korf I.F."/>
            <person name="Cutter A.D."/>
            <person name="Schartner C.M."/>
            <person name="Ralston E.J."/>
            <person name="Meyer B.J."/>
            <person name="Haag E.S."/>
        </authorList>
    </citation>
    <scope>NUCLEOTIDE SEQUENCE [LARGE SCALE GENOMIC DNA]</scope>
    <source>
        <strain evidence="4">JU1422</strain>
    </source>
</reference>